<keyword evidence="1" id="KW-0540">Nuclease</keyword>
<dbReference type="RefSeq" id="WP_131340717.1">
    <property type="nucleotide sequence ID" value="NZ_SJJZ01000002.1"/>
</dbReference>
<evidence type="ECO:0000256" key="1">
    <source>
        <dbReference type="ARBA" id="ARBA00022722"/>
    </source>
</evidence>
<dbReference type="InterPro" id="IPR037057">
    <property type="entry name" value="DNA_rep_MutH/T2_RE_sf"/>
</dbReference>
<dbReference type="GO" id="GO:0009307">
    <property type="term" value="P:DNA restriction-modification system"/>
    <property type="evidence" value="ECO:0007669"/>
    <property type="project" value="InterPro"/>
</dbReference>
<dbReference type="EMBL" id="SJJZ01000002">
    <property type="protein sequence ID" value="TCC08871.1"/>
    <property type="molecule type" value="Genomic_DNA"/>
</dbReference>
<sequence>MPTVQLESDPARDEVVQAFGKADPDGSRAAAVFRATYDQLYDGQHTGRFRWDQLYKTEKTHYGTLLEINLRREFDDVIDDTVEGHALDYSICGYDVDCKFSQSFGGWMLPPECFGQLLLVAWADDQRGTWCLGVVRATDTNRRSSVNRDGKTQLSLIGRQQIAWLHYEASLPPNVLLGLDAATLRKIVAPKSGQARVTELLRLVRKRRIGRNTIATLAQQDDYMARLRDNGNGSRTRLREEGYLIPGGDYEAHRTVARQLGVEVPGPGEVISLRVVPTEPGAPWTVELEGRHWRLARGDEPVVEPAPKLPDVRKAK</sequence>
<dbReference type="InterPro" id="IPR036388">
    <property type="entry name" value="WH-like_DNA-bd_sf"/>
</dbReference>
<comment type="caution">
    <text evidence="5">The sequence shown here is derived from an EMBL/GenBank/DDBJ whole genome shotgun (WGS) entry which is preliminary data.</text>
</comment>
<dbReference type="Gene3D" id="1.10.10.10">
    <property type="entry name" value="Winged helix-like DNA-binding domain superfamily/Winged helix DNA-binding domain"/>
    <property type="match status" value="1"/>
</dbReference>
<protein>
    <submittedName>
        <fullName evidence="5">Restriction endonuclease</fullName>
    </submittedName>
</protein>
<keyword evidence="6" id="KW-1185">Reference proteome</keyword>
<dbReference type="CDD" id="cd22338">
    <property type="entry name" value="NaeI-like"/>
    <property type="match status" value="1"/>
</dbReference>
<dbReference type="SUPFAM" id="SSF52980">
    <property type="entry name" value="Restriction endonuclease-like"/>
    <property type="match status" value="1"/>
</dbReference>
<dbReference type="Pfam" id="PF09126">
    <property type="entry name" value="NaeI"/>
    <property type="match status" value="1"/>
</dbReference>
<gene>
    <name evidence="5" type="ORF">E0H45_22490</name>
</gene>
<dbReference type="Proteomes" id="UP000292346">
    <property type="component" value="Unassembled WGS sequence"/>
</dbReference>
<evidence type="ECO:0000256" key="3">
    <source>
        <dbReference type="ARBA" id="ARBA00022801"/>
    </source>
</evidence>
<keyword evidence="2 5" id="KW-0255">Endonuclease</keyword>
<reference evidence="5 6" key="1">
    <citation type="submission" date="2019-02" db="EMBL/GenBank/DDBJ databases">
        <title>Kribbella capetownensis sp. nov. and Kribbella speibonae sp. nov., isolated from soil.</title>
        <authorList>
            <person name="Curtis S.M."/>
            <person name="Norton I."/>
            <person name="Everest G.J."/>
            <person name="Meyers P.R."/>
        </authorList>
    </citation>
    <scope>NUCLEOTIDE SEQUENCE [LARGE SCALE GENOMIC DNA]</scope>
    <source>
        <strain evidence="5 6">KCTC 29219</strain>
    </source>
</reference>
<dbReference type="GO" id="GO:0009036">
    <property type="term" value="F:type II site-specific deoxyribonuclease activity"/>
    <property type="evidence" value="ECO:0007669"/>
    <property type="project" value="InterPro"/>
</dbReference>
<dbReference type="Gene3D" id="3.40.600.10">
    <property type="entry name" value="DNA mismatch repair MutH/Restriction endonuclease, type II"/>
    <property type="match status" value="1"/>
</dbReference>
<name>A0A4R0HE72_9ACTN</name>
<dbReference type="InterPro" id="IPR015210">
    <property type="entry name" value="NaeI"/>
</dbReference>
<organism evidence="5 6">
    <name type="scientific">Kribbella soli</name>
    <dbReference type="NCBI Taxonomy" id="1124743"/>
    <lineage>
        <taxon>Bacteria</taxon>
        <taxon>Bacillati</taxon>
        <taxon>Actinomycetota</taxon>
        <taxon>Actinomycetes</taxon>
        <taxon>Propionibacteriales</taxon>
        <taxon>Kribbellaceae</taxon>
        <taxon>Kribbella</taxon>
    </lineage>
</organism>
<accession>A0A4R0HE72</accession>
<evidence type="ECO:0000259" key="4">
    <source>
        <dbReference type="Pfam" id="PF09126"/>
    </source>
</evidence>
<dbReference type="GO" id="GO:0003677">
    <property type="term" value="F:DNA binding"/>
    <property type="evidence" value="ECO:0007669"/>
    <property type="project" value="InterPro"/>
</dbReference>
<feature type="domain" description="Type II restriction enzyme NaeI" evidence="4">
    <location>
        <begin position="14"/>
        <end position="303"/>
    </location>
</feature>
<dbReference type="AlphaFoldDB" id="A0A4R0HE72"/>
<dbReference type="InterPro" id="IPR011335">
    <property type="entry name" value="Restrct_endonuc-II-like"/>
</dbReference>
<evidence type="ECO:0000313" key="5">
    <source>
        <dbReference type="EMBL" id="TCC08871.1"/>
    </source>
</evidence>
<evidence type="ECO:0000313" key="6">
    <source>
        <dbReference type="Proteomes" id="UP000292346"/>
    </source>
</evidence>
<keyword evidence="3" id="KW-0378">Hydrolase</keyword>
<proteinExistence type="predicted"/>
<dbReference type="OrthoDB" id="9179812at2"/>
<evidence type="ECO:0000256" key="2">
    <source>
        <dbReference type="ARBA" id="ARBA00022759"/>
    </source>
</evidence>